<feature type="domain" description="Response regulatory" evidence="19">
    <location>
        <begin position="729"/>
        <end position="842"/>
    </location>
</feature>
<dbReference type="Pfam" id="PF00072">
    <property type="entry name" value="Response_reg"/>
    <property type="match status" value="2"/>
</dbReference>
<dbReference type="CDD" id="cd06225">
    <property type="entry name" value="HAMP"/>
    <property type="match status" value="1"/>
</dbReference>
<keyword evidence="7 17" id="KW-0812">Transmembrane</keyword>
<dbReference type="SUPFAM" id="SSF47384">
    <property type="entry name" value="Homodimeric domain of signal transducing histidine kinase"/>
    <property type="match status" value="1"/>
</dbReference>
<dbReference type="GO" id="GO:0009927">
    <property type="term" value="F:histidine phosphotransfer kinase activity"/>
    <property type="evidence" value="ECO:0007669"/>
    <property type="project" value="TreeGrafter"/>
</dbReference>
<evidence type="ECO:0000259" key="18">
    <source>
        <dbReference type="PROSITE" id="PS50109"/>
    </source>
</evidence>
<evidence type="ECO:0000256" key="12">
    <source>
        <dbReference type="ARBA" id="ARBA00023012"/>
    </source>
</evidence>
<dbReference type="GO" id="GO:0005886">
    <property type="term" value="C:plasma membrane"/>
    <property type="evidence" value="ECO:0007669"/>
    <property type="project" value="UniProtKB-SubCell"/>
</dbReference>
<dbReference type="Gene3D" id="6.10.340.10">
    <property type="match status" value="1"/>
</dbReference>
<dbReference type="InterPro" id="IPR003661">
    <property type="entry name" value="HisK_dim/P_dom"/>
</dbReference>
<keyword evidence="8" id="KW-0547">Nucleotide-binding</keyword>
<evidence type="ECO:0000256" key="1">
    <source>
        <dbReference type="ARBA" id="ARBA00000085"/>
    </source>
</evidence>
<keyword evidence="6" id="KW-0808">Transferase</keyword>
<keyword evidence="11 17" id="KW-1133">Transmembrane helix</keyword>
<dbReference type="PANTHER" id="PTHR43047">
    <property type="entry name" value="TWO-COMPONENT HISTIDINE PROTEIN KINASE"/>
    <property type="match status" value="1"/>
</dbReference>
<dbReference type="CDD" id="cd17574">
    <property type="entry name" value="REC_OmpR"/>
    <property type="match status" value="1"/>
</dbReference>
<dbReference type="Pfam" id="PF00512">
    <property type="entry name" value="HisKA"/>
    <property type="match status" value="1"/>
</dbReference>
<evidence type="ECO:0000256" key="17">
    <source>
        <dbReference type="SAM" id="Phobius"/>
    </source>
</evidence>
<dbReference type="SMART" id="SM00304">
    <property type="entry name" value="HAMP"/>
    <property type="match status" value="1"/>
</dbReference>
<dbReference type="EMBL" id="LSZQ01000020">
    <property type="protein sequence ID" value="KXU37186.1"/>
    <property type="molecule type" value="Genomic_DNA"/>
</dbReference>
<evidence type="ECO:0000313" key="21">
    <source>
        <dbReference type="EMBL" id="KXU37186.1"/>
    </source>
</evidence>
<dbReference type="Pfam" id="PF02743">
    <property type="entry name" value="dCache_1"/>
    <property type="match status" value="1"/>
</dbReference>
<dbReference type="FunFam" id="3.30.565.10:FF:000010">
    <property type="entry name" value="Sensor histidine kinase RcsC"/>
    <property type="match status" value="1"/>
</dbReference>
<dbReference type="OrthoDB" id="9790669at2"/>
<keyword evidence="12" id="KW-0902">Two-component regulatory system</keyword>
<dbReference type="CDD" id="cd12913">
    <property type="entry name" value="PDC1_MCP_like"/>
    <property type="match status" value="1"/>
</dbReference>
<evidence type="ECO:0000256" key="9">
    <source>
        <dbReference type="ARBA" id="ARBA00022777"/>
    </source>
</evidence>
<evidence type="ECO:0000256" key="10">
    <source>
        <dbReference type="ARBA" id="ARBA00022840"/>
    </source>
</evidence>
<keyword evidence="4" id="KW-1003">Cell membrane</keyword>
<dbReference type="InterPro" id="IPR003594">
    <property type="entry name" value="HATPase_dom"/>
</dbReference>
<feature type="transmembrane region" description="Helical" evidence="17">
    <location>
        <begin position="318"/>
        <end position="336"/>
    </location>
</feature>
<name>A0A139SRH3_9BACT</name>
<evidence type="ECO:0000256" key="6">
    <source>
        <dbReference type="ARBA" id="ARBA00022679"/>
    </source>
</evidence>
<evidence type="ECO:0000259" key="19">
    <source>
        <dbReference type="PROSITE" id="PS50110"/>
    </source>
</evidence>
<dbReference type="Gene3D" id="3.30.450.20">
    <property type="entry name" value="PAS domain"/>
    <property type="match status" value="1"/>
</dbReference>
<dbReference type="Gene3D" id="1.10.287.130">
    <property type="match status" value="1"/>
</dbReference>
<feature type="domain" description="HAMP" evidence="20">
    <location>
        <begin position="337"/>
        <end position="392"/>
    </location>
</feature>
<proteinExistence type="predicted"/>
<organism evidence="21 22">
    <name type="scientific">Cephaloticoccus primus</name>
    <dbReference type="NCBI Taxonomy" id="1548207"/>
    <lineage>
        <taxon>Bacteria</taxon>
        <taxon>Pseudomonadati</taxon>
        <taxon>Verrucomicrobiota</taxon>
        <taxon>Opitutia</taxon>
        <taxon>Opitutales</taxon>
        <taxon>Opitutaceae</taxon>
        <taxon>Cephaloticoccus</taxon>
    </lineage>
</organism>
<comment type="subcellular location">
    <subcellularLocation>
        <location evidence="2">Cell membrane</location>
        <topology evidence="2">Multi-pass membrane protein</topology>
    </subcellularLocation>
</comment>
<dbReference type="GO" id="GO:0005524">
    <property type="term" value="F:ATP binding"/>
    <property type="evidence" value="ECO:0007669"/>
    <property type="project" value="UniProtKB-KW"/>
</dbReference>
<dbReference type="Proteomes" id="UP000070058">
    <property type="component" value="Unassembled WGS sequence"/>
</dbReference>
<evidence type="ECO:0000256" key="13">
    <source>
        <dbReference type="ARBA" id="ARBA00023136"/>
    </source>
</evidence>
<evidence type="ECO:0000256" key="8">
    <source>
        <dbReference type="ARBA" id="ARBA00022741"/>
    </source>
</evidence>
<reference evidence="22" key="1">
    <citation type="submission" date="2016-02" db="EMBL/GenBank/DDBJ databases">
        <authorList>
            <person name="Sanders J.G."/>
            <person name="Lin J.Y."/>
            <person name="Wertz J.T."/>
            <person name="Russell J.A."/>
            <person name="Moreau C.S."/>
            <person name="Powell S."/>
        </authorList>
    </citation>
    <scope>NUCLEOTIDE SEQUENCE [LARGE SCALE GENOMIC DNA]</scope>
    <source>
        <strain evidence="22">CAG34</strain>
    </source>
</reference>
<dbReference type="SUPFAM" id="SSF52172">
    <property type="entry name" value="CheY-like"/>
    <property type="match status" value="2"/>
</dbReference>
<feature type="compositionally biased region" description="Low complexity" evidence="16">
    <location>
        <begin position="587"/>
        <end position="601"/>
    </location>
</feature>
<evidence type="ECO:0000256" key="7">
    <source>
        <dbReference type="ARBA" id="ARBA00022692"/>
    </source>
</evidence>
<dbReference type="InterPro" id="IPR036097">
    <property type="entry name" value="HisK_dim/P_sf"/>
</dbReference>
<dbReference type="AlphaFoldDB" id="A0A139SRH3"/>
<feature type="domain" description="Histidine kinase" evidence="18">
    <location>
        <begin position="439"/>
        <end position="687"/>
    </location>
</feature>
<dbReference type="CDD" id="cd16922">
    <property type="entry name" value="HATPase_EvgS-ArcB-TorS-like"/>
    <property type="match status" value="1"/>
</dbReference>
<dbReference type="InterPro" id="IPR001789">
    <property type="entry name" value="Sig_transdc_resp-reg_receiver"/>
</dbReference>
<evidence type="ECO:0000256" key="3">
    <source>
        <dbReference type="ARBA" id="ARBA00012438"/>
    </source>
</evidence>
<dbReference type="FunFam" id="1.10.287.130:FF:000038">
    <property type="entry name" value="Sensory transduction histidine kinase"/>
    <property type="match status" value="1"/>
</dbReference>
<dbReference type="PROSITE" id="PS50885">
    <property type="entry name" value="HAMP"/>
    <property type="match status" value="1"/>
</dbReference>
<feature type="region of interest" description="Disordered" evidence="16">
    <location>
        <begin position="692"/>
        <end position="719"/>
    </location>
</feature>
<dbReference type="InterPro" id="IPR003660">
    <property type="entry name" value="HAMP_dom"/>
</dbReference>
<sequence length="978" mass="107609">MIPFLKSLFPRSFAQKIEWAIGLVAVAVLLAAGAFDYLSSRRLIEQQTQSAAFNHIKSIAKELDDFVNAVGHLPRSIAAFQETLGATPRPEIHPFLRALMRDTFADEVYGLYLAFEALPADAPNSSFRINRASYPRVISLGYDYHDSRYEWYHGPRHTGRLHVTEPFHAFEEPIHSTRMVSVNAPIRSEDGRYIGTAGASIPIENLLSIMRGRRFFGEEPREGDTSEYTYIVSRNGNIIAHPIQQFLPNAPLPNRNINNRAGGAKIASLPEGQTTIEVDGEERRVYWTQGLSSGWKIVLDISAEKALAPIDRLTTRDIGIAAVALIVILLTVSLIARRMTAPIAHLRQAASALEKGQFEADSLDPLAARNDEVGELAHSFQNMAHKIHRRERSLANLNRNLEQTVQARTAQLAHAVSEAQDARLAAEHANRSKSEFLANMSHELRTPMNAIIGYSEMLIEEAEAAGKPHIVADLNKIRSAGKHLLELINDVLDLSKIEAGKMPLYIEEFDVREMLDEVVTTISPLVEKNHNRLELRFADNLGVMQADVTKVRQALFNLLGNATKFTENGRLVLEARREAASAETGQPAANTADAPDTDSAPQEAPTTDGDRLVLIVRDTGIGMTPDQLNRIFEAFMQADSSTTRKYGGTGLGLPITRNFCRLMGGDLTVESEYGKGSTFTIVLPAKVSRENAKTQAIGGDKSEDEASDTTAGEAQASATAVPVSTKQATILVIDDDPVVRDITSRNLIREGYRVILAHDGPTGLALAHAQNPAAIVLDILMPGMDGWAVLAALKKDPAMRSIPVILATQIDEKEVGFALGAHDYLIKPVDKDRLVSVIQRHLNPGEARSLLLVEDDKTTREMVLRLLEREPFVITAVEHGRAALDYLARTPQLPSLILLDLLMPVMDGFEFLANLRGEDEWRDIPVIVLTAMDLSSEERNLLLSRAKCILPKAGTGKVELIEKIRSALEEPTTLENTA</sequence>
<dbReference type="PANTHER" id="PTHR43047:SF72">
    <property type="entry name" value="OSMOSENSING HISTIDINE PROTEIN KINASE SLN1"/>
    <property type="match status" value="1"/>
</dbReference>
<keyword evidence="5 15" id="KW-0597">Phosphoprotein</keyword>
<keyword evidence="13 17" id="KW-0472">Membrane</keyword>
<evidence type="ECO:0000259" key="20">
    <source>
        <dbReference type="PROSITE" id="PS50885"/>
    </source>
</evidence>
<dbReference type="PROSITE" id="PS50110">
    <property type="entry name" value="RESPONSE_REGULATORY"/>
    <property type="match status" value="2"/>
</dbReference>
<dbReference type="RefSeq" id="WP_068629014.1">
    <property type="nucleotide sequence ID" value="NZ_LSZQ01000020.1"/>
</dbReference>
<feature type="transmembrane region" description="Helical" evidence="17">
    <location>
        <begin position="20"/>
        <end position="38"/>
    </location>
</feature>
<dbReference type="InterPro" id="IPR004358">
    <property type="entry name" value="Sig_transdc_His_kin-like_C"/>
</dbReference>
<evidence type="ECO:0000256" key="11">
    <source>
        <dbReference type="ARBA" id="ARBA00022989"/>
    </source>
</evidence>
<dbReference type="Pfam" id="PF02518">
    <property type="entry name" value="HATPase_c"/>
    <property type="match status" value="1"/>
</dbReference>
<evidence type="ECO:0000256" key="16">
    <source>
        <dbReference type="SAM" id="MobiDB-lite"/>
    </source>
</evidence>
<keyword evidence="10" id="KW-0067">ATP-binding</keyword>
<dbReference type="CDD" id="cd00082">
    <property type="entry name" value="HisKA"/>
    <property type="match status" value="1"/>
</dbReference>
<feature type="compositionally biased region" description="Polar residues" evidence="16">
    <location>
        <begin position="708"/>
        <end position="719"/>
    </location>
</feature>
<gene>
    <name evidence="21" type="ORF">AXK11_02715</name>
</gene>
<dbReference type="SMART" id="SM00388">
    <property type="entry name" value="HisKA"/>
    <property type="match status" value="1"/>
</dbReference>
<keyword evidence="22" id="KW-1185">Reference proteome</keyword>
<comment type="catalytic activity">
    <reaction evidence="1">
        <text>ATP + protein L-histidine = ADP + protein N-phospho-L-histidine.</text>
        <dbReference type="EC" id="2.7.13.3"/>
    </reaction>
</comment>
<dbReference type="InterPro" id="IPR005467">
    <property type="entry name" value="His_kinase_dom"/>
</dbReference>
<dbReference type="Pfam" id="PF00672">
    <property type="entry name" value="HAMP"/>
    <property type="match status" value="1"/>
</dbReference>
<dbReference type="Gene3D" id="3.30.565.10">
    <property type="entry name" value="Histidine kinase-like ATPase, C-terminal domain"/>
    <property type="match status" value="1"/>
</dbReference>
<evidence type="ECO:0000256" key="2">
    <source>
        <dbReference type="ARBA" id="ARBA00004651"/>
    </source>
</evidence>
<dbReference type="InterPro" id="IPR036890">
    <property type="entry name" value="HATPase_C_sf"/>
</dbReference>
<dbReference type="SUPFAM" id="SSF158472">
    <property type="entry name" value="HAMP domain-like"/>
    <property type="match status" value="1"/>
</dbReference>
<dbReference type="InterPro" id="IPR011006">
    <property type="entry name" value="CheY-like_superfamily"/>
</dbReference>
<dbReference type="Gene3D" id="3.40.50.2300">
    <property type="match status" value="2"/>
</dbReference>
<dbReference type="GO" id="GO:0000155">
    <property type="term" value="F:phosphorelay sensor kinase activity"/>
    <property type="evidence" value="ECO:0007669"/>
    <property type="project" value="InterPro"/>
</dbReference>
<comment type="caution">
    <text evidence="21">The sequence shown here is derived from an EMBL/GenBank/DDBJ whole genome shotgun (WGS) entry which is preliminary data.</text>
</comment>
<dbReference type="CDD" id="cd12912">
    <property type="entry name" value="PDC2_MCP_like"/>
    <property type="match status" value="1"/>
</dbReference>
<feature type="domain" description="Response regulatory" evidence="19">
    <location>
        <begin position="849"/>
        <end position="967"/>
    </location>
</feature>
<dbReference type="InterPro" id="IPR033479">
    <property type="entry name" value="dCache_1"/>
</dbReference>
<keyword evidence="9" id="KW-0418">Kinase</keyword>
<feature type="modified residue" description="4-aspartylphosphate" evidence="15">
    <location>
        <position position="778"/>
    </location>
</feature>
<evidence type="ECO:0000313" key="22">
    <source>
        <dbReference type="Proteomes" id="UP000070058"/>
    </source>
</evidence>
<dbReference type="SUPFAM" id="SSF55874">
    <property type="entry name" value="ATPase domain of HSP90 chaperone/DNA topoisomerase II/histidine kinase"/>
    <property type="match status" value="1"/>
</dbReference>
<dbReference type="SMART" id="SM00387">
    <property type="entry name" value="HATPase_c"/>
    <property type="match status" value="1"/>
</dbReference>
<accession>A0A139SRH3</accession>
<dbReference type="EC" id="2.7.13.3" evidence="3"/>
<evidence type="ECO:0000256" key="14">
    <source>
        <dbReference type="ARBA" id="ARBA00023306"/>
    </source>
</evidence>
<evidence type="ECO:0000256" key="15">
    <source>
        <dbReference type="PROSITE-ProRule" id="PRU00169"/>
    </source>
</evidence>
<dbReference type="PRINTS" id="PR00344">
    <property type="entry name" value="BCTRLSENSOR"/>
</dbReference>
<dbReference type="STRING" id="1548207.AXK11_02715"/>
<feature type="region of interest" description="Disordered" evidence="16">
    <location>
        <begin position="577"/>
        <end position="611"/>
    </location>
</feature>
<dbReference type="PROSITE" id="PS50109">
    <property type="entry name" value="HIS_KIN"/>
    <property type="match status" value="1"/>
</dbReference>
<feature type="modified residue" description="4-aspartylphosphate" evidence="15">
    <location>
        <position position="900"/>
    </location>
</feature>
<keyword evidence="14" id="KW-0131">Cell cycle</keyword>
<protein>
    <recommendedName>
        <fullName evidence="3">histidine kinase</fullName>
        <ecNumber evidence="3">2.7.13.3</ecNumber>
    </recommendedName>
</protein>
<dbReference type="SMART" id="SM00448">
    <property type="entry name" value="REC"/>
    <property type="match status" value="2"/>
</dbReference>
<evidence type="ECO:0000256" key="5">
    <source>
        <dbReference type="ARBA" id="ARBA00022553"/>
    </source>
</evidence>
<evidence type="ECO:0000256" key="4">
    <source>
        <dbReference type="ARBA" id="ARBA00022475"/>
    </source>
</evidence>